<protein>
    <recommendedName>
        <fullName evidence="1">Bacterial SCP orthologue domain-containing protein</fullName>
    </recommendedName>
</protein>
<proteinExistence type="predicted"/>
<accession>A0A6G3XE72</accession>
<feature type="domain" description="Bacterial SCP orthologue" evidence="1">
    <location>
        <begin position="2"/>
        <end position="77"/>
    </location>
</feature>
<dbReference type="Gene3D" id="3.30.1050.40">
    <property type="match status" value="1"/>
</dbReference>
<feature type="non-terminal residue" evidence="2">
    <location>
        <position position="1"/>
    </location>
</feature>
<dbReference type="InterPro" id="IPR041629">
    <property type="entry name" value="SCP_3"/>
</dbReference>
<evidence type="ECO:0000259" key="1">
    <source>
        <dbReference type="Pfam" id="PF17844"/>
    </source>
</evidence>
<dbReference type="EMBL" id="JAAGMN010005872">
    <property type="protein sequence ID" value="NEE15973.1"/>
    <property type="molecule type" value="Genomic_DNA"/>
</dbReference>
<reference evidence="2" key="1">
    <citation type="submission" date="2020-01" db="EMBL/GenBank/DDBJ databases">
        <title>Insect and environment-associated Actinomycetes.</title>
        <authorList>
            <person name="Currrie C."/>
            <person name="Chevrette M."/>
            <person name="Carlson C."/>
            <person name="Stubbendieck R."/>
            <person name="Wendt-Pienkowski E."/>
        </authorList>
    </citation>
    <scope>NUCLEOTIDE SEQUENCE</scope>
    <source>
        <strain evidence="2">SID7499</strain>
    </source>
</reference>
<comment type="caution">
    <text evidence="2">The sequence shown here is derived from an EMBL/GenBank/DDBJ whole genome shotgun (WGS) entry which is preliminary data.</text>
</comment>
<evidence type="ECO:0000313" key="2">
    <source>
        <dbReference type="EMBL" id="NEE15973.1"/>
    </source>
</evidence>
<gene>
    <name evidence="2" type="ORF">G3M58_57085</name>
</gene>
<organism evidence="2">
    <name type="scientific">Streptomyces sp. SID7499</name>
    <dbReference type="NCBI Taxonomy" id="2706086"/>
    <lineage>
        <taxon>Bacteria</taxon>
        <taxon>Bacillati</taxon>
        <taxon>Actinomycetota</taxon>
        <taxon>Actinomycetes</taxon>
        <taxon>Kitasatosporales</taxon>
        <taxon>Streptomycetaceae</taxon>
        <taxon>Streptomyces</taxon>
    </lineage>
</organism>
<name>A0A6G3XE72_9ACTN</name>
<dbReference type="Pfam" id="PF17844">
    <property type="entry name" value="SCP_3"/>
    <property type="match status" value="1"/>
</dbReference>
<dbReference type="AlphaFoldDB" id="A0A6G3XE72"/>
<sequence length="79" mass="8240">ADRAPGGSVEVRIPPFAVVQCIGGPKHTRGTPPNVVETGPLTWIRLATGRTEWARALEDAEVSAGGERADLAALLPLLS</sequence>